<name>A0A4R5FBV7_9FLAO</name>
<proteinExistence type="predicted"/>
<comment type="subcellular location">
    <subcellularLocation>
        <location evidence="1">Cell outer membrane</location>
    </subcellularLocation>
</comment>
<dbReference type="InterPro" id="IPR036942">
    <property type="entry name" value="Beta-barrel_TonB_sf"/>
</dbReference>
<dbReference type="SUPFAM" id="SSF49452">
    <property type="entry name" value="Starch-binding domain-like"/>
    <property type="match status" value="1"/>
</dbReference>
<keyword evidence="5" id="KW-1185">Reference proteome</keyword>
<keyword evidence="3" id="KW-0998">Cell outer membrane</keyword>
<dbReference type="EMBL" id="SMLG01000001">
    <property type="protein sequence ID" value="TDE46729.1"/>
    <property type="molecule type" value="Genomic_DNA"/>
</dbReference>
<comment type="caution">
    <text evidence="4">The sequence shown here is derived from an EMBL/GenBank/DDBJ whole genome shotgun (WGS) entry which is preliminary data.</text>
</comment>
<dbReference type="AlphaFoldDB" id="A0A4R5FBV7"/>
<dbReference type="InterPro" id="IPR013784">
    <property type="entry name" value="Carb-bd-like_fold"/>
</dbReference>
<keyword evidence="2" id="KW-0472">Membrane</keyword>
<organism evidence="4 5">
    <name type="scientific">Flavobacterium rhamnosiphilum</name>
    <dbReference type="NCBI Taxonomy" id="2541724"/>
    <lineage>
        <taxon>Bacteria</taxon>
        <taxon>Pseudomonadati</taxon>
        <taxon>Bacteroidota</taxon>
        <taxon>Flavobacteriia</taxon>
        <taxon>Flavobacteriales</taxon>
        <taxon>Flavobacteriaceae</taxon>
        <taxon>Flavobacterium</taxon>
    </lineage>
</organism>
<evidence type="ECO:0000313" key="5">
    <source>
        <dbReference type="Proteomes" id="UP000294814"/>
    </source>
</evidence>
<gene>
    <name evidence="4" type="ORF">E0I26_01200</name>
</gene>
<evidence type="ECO:0000313" key="4">
    <source>
        <dbReference type="EMBL" id="TDE46729.1"/>
    </source>
</evidence>
<evidence type="ECO:0000256" key="1">
    <source>
        <dbReference type="ARBA" id="ARBA00004442"/>
    </source>
</evidence>
<dbReference type="RefSeq" id="WP_131914677.1">
    <property type="nucleotide sequence ID" value="NZ_SMLG01000001.1"/>
</dbReference>
<dbReference type="Pfam" id="PF13715">
    <property type="entry name" value="CarbopepD_reg_2"/>
    <property type="match status" value="1"/>
</dbReference>
<protein>
    <submittedName>
        <fullName evidence="4">TonB-dependent receptor</fullName>
    </submittedName>
</protein>
<evidence type="ECO:0000256" key="3">
    <source>
        <dbReference type="ARBA" id="ARBA00023237"/>
    </source>
</evidence>
<dbReference type="Proteomes" id="UP000294814">
    <property type="component" value="Unassembled WGS sequence"/>
</dbReference>
<dbReference type="Gene3D" id="2.40.170.20">
    <property type="entry name" value="TonB-dependent receptor, beta-barrel domain"/>
    <property type="match status" value="1"/>
</dbReference>
<evidence type="ECO:0000256" key="2">
    <source>
        <dbReference type="ARBA" id="ARBA00023136"/>
    </source>
</evidence>
<dbReference type="OrthoDB" id="1453181at2"/>
<reference evidence="4 5" key="1">
    <citation type="submission" date="2019-03" db="EMBL/GenBank/DDBJ databases">
        <title>Novel species of Flavobacterium.</title>
        <authorList>
            <person name="Liu Q."/>
            <person name="Xin Y.-H."/>
        </authorList>
    </citation>
    <scope>NUCLEOTIDE SEQUENCE [LARGE SCALE GENOMIC DNA]</scope>
    <source>
        <strain evidence="4 5">LB3P52</strain>
    </source>
</reference>
<sequence>MNKFYLGFFFMVQIGGVIAQQNTGFFGKVIESKTQNPLGFVVVSIQNTTLMQLTKTDGNFSFDTVPAGNVLLLIHSQGFKDALYPIEIIEGKMLDLGTITLEEDQSTEQQSSLIILIESDFSDDNSSSESTSGLLQSSRDAFLQAAAFNWGQARFRVRGLDSEHSTMMINGVSMNKIYDGRPQWSEWGGLNDALRNQEFTLGTTPSDYTFGGILGTQEINTRASIYRPGSRISFSGTNTNYSWRTMGMHASGMNGRGWAFVVSAGKRWAQEGYFEGTNYDANSFFISLEKKLSEQHSLNLTAMYTPNSRAKNSPNTAEVTQLTNVKYNSYWGFQDGEKRNARIKTIEEPTIMLNHYFKVNDKTNLNSSVMYQFGKIANSNIDYQNANSPDPTYYREMPSYYSSLYALDNGEFSGAFTPDYENVAKSKAQFLANSQIDWTALYQANQNPVFDSNGTISGYEPAKSKYVLYEDQVEDQTAVATTNLSAQLSENIFLNAGASFKKLKSHNSQKLLDLLGGSYFEDIDAFYSGNQSQSDLNNPDRQVVVGDTYGYNYNYFANTLEAFTQFKFTYSKVDFYLAQNFSSANYQREGLYKNGIYETNSFGKSEKAAFENFGFKAGFNLKISGKQLVTFNAAHLTKAPSLRNTFANSRLNNSIVVGLESENISSLDASYIYRSPKLKARLTAYYAVIKNATQISFFYAEGIFDDGAGYLNTDAFVSQTLTQLNKKNMGAELSLEYQLNQTFKTTFSAAFGEYTYDSNPKVTLTNDAEASLENTSPVFDFGTAALKNYKQAGMPQRAYSLGIEYRDPKYWWISANVNYLTNSYIDISPISRTEIFYKNPASGFNFPEATEERAAVLLKQEKFDPTMLLNLVGGKSWLIYGKNVGVFASINNVLDVSYKTGGYEQARNANFRQINQDVSSGTPSFGPKYFYGYGRTYFVNLYINL</sequence>
<dbReference type="Gene3D" id="2.60.40.1120">
    <property type="entry name" value="Carboxypeptidase-like, regulatory domain"/>
    <property type="match status" value="1"/>
</dbReference>
<dbReference type="SUPFAM" id="SSF56935">
    <property type="entry name" value="Porins"/>
    <property type="match status" value="1"/>
</dbReference>
<keyword evidence="4" id="KW-0675">Receptor</keyword>
<dbReference type="GO" id="GO:0030246">
    <property type="term" value="F:carbohydrate binding"/>
    <property type="evidence" value="ECO:0007669"/>
    <property type="project" value="InterPro"/>
</dbReference>
<dbReference type="GO" id="GO:0009279">
    <property type="term" value="C:cell outer membrane"/>
    <property type="evidence" value="ECO:0007669"/>
    <property type="project" value="UniProtKB-SubCell"/>
</dbReference>
<accession>A0A4R5FBV7</accession>